<evidence type="ECO:0000259" key="1">
    <source>
        <dbReference type="Pfam" id="PF16414"/>
    </source>
</evidence>
<gene>
    <name evidence="2" type="ORF">G9C98_001358</name>
</gene>
<dbReference type="OrthoDB" id="6510177at2759"/>
<dbReference type="PANTHER" id="PTHR45727:SF2">
    <property type="entry name" value="NPC INTRACELLULAR CHOLESTEROL TRANSPORTER 1"/>
    <property type="match status" value="1"/>
</dbReference>
<dbReference type="GO" id="GO:0015918">
    <property type="term" value="P:sterol transport"/>
    <property type="evidence" value="ECO:0007669"/>
    <property type="project" value="TreeGrafter"/>
</dbReference>
<dbReference type="Proteomes" id="UP000729913">
    <property type="component" value="Unassembled WGS sequence"/>
</dbReference>
<dbReference type="GO" id="GO:0005886">
    <property type="term" value="C:plasma membrane"/>
    <property type="evidence" value="ECO:0007669"/>
    <property type="project" value="TreeGrafter"/>
</dbReference>
<evidence type="ECO:0000313" key="3">
    <source>
        <dbReference type="Proteomes" id="UP000729913"/>
    </source>
</evidence>
<evidence type="ECO:0000313" key="2">
    <source>
        <dbReference type="EMBL" id="KAG8034274.1"/>
    </source>
</evidence>
<dbReference type="PANTHER" id="PTHR45727">
    <property type="entry name" value="NPC INTRACELLULAR CHOLESTEROL TRANSPORTER 1"/>
    <property type="match status" value="1"/>
</dbReference>
<organism evidence="2 3">
    <name type="scientific">Cotesia typhae</name>
    <dbReference type="NCBI Taxonomy" id="2053667"/>
    <lineage>
        <taxon>Eukaryota</taxon>
        <taxon>Metazoa</taxon>
        <taxon>Ecdysozoa</taxon>
        <taxon>Arthropoda</taxon>
        <taxon>Hexapoda</taxon>
        <taxon>Insecta</taxon>
        <taxon>Pterygota</taxon>
        <taxon>Neoptera</taxon>
        <taxon>Endopterygota</taxon>
        <taxon>Hymenoptera</taxon>
        <taxon>Apocrita</taxon>
        <taxon>Ichneumonoidea</taxon>
        <taxon>Braconidae</taxon>
        <taxon>Microgastrinae</taxon>
        <taxon>Cotesia</taxon>
    </lineage>
</organism>
<reference evidence="2" key="1">
    <citation type="submission" date="2020-03" db="EMBL/GenBank/DDBJ databases">
        <authorList>
            <person name="Chebbi M.A."/>
            <person name="Drezen J.M."/>
        </authorList>
    </citation>
    <scope>NUCLEOTIDE SEQUENCE</scope>
    <source>
        <tissue evidence="2">Whole body</tissue>
    </source>
</reference>
<dbReference type="EMBL" id="JAAOIC020000068">
    <property type="protein sequence ID" value="KAG8034274.1"/>
    <property type="molecule type" value="Genomic_DNA"/>
</dbReference>
<dbReference type="GO" id="GO:0042632">
    <property type="term" value="P:cholesterol homeostasis"/>
    <property type="evidence" value="ECO:0007669"/>
    <property type="project" value="TreeGrafter"/>
</dbReference>
<comment type="caution">
    <text evidence="2">The sequence shown here is derived from an EMBL/GenBank/DDBJ whole genome shotgun (WGS) entry which is preliminary data.</text>
</comment>
<name>A0A8J5R0V4_9HYME</name>
<accession>A0A8J5R0V4</accession>
<feature type="domain" description="Niemann-Pick C1 N-terminal" evidence="1">
    <location>
        <begin position="10"/>
        <end position="119"/>
    </location>
</feature>
<keyword evidence="3" id="KW-1185">Reference proteome</keyword>
<protein>
    <recommendedName>
        <fullName evidence="1">Niemann-Pick C1 N-terminal domain-containing protein</fullName>
    </recommendedName>
</protein>
<dbReference type="GO" id="GO:0030299">
    <property type="term" value="P:intestinal cholesterol absorption"/>
    <property type="evidence" value="ECO:0007669"/>
    <property type="project" value="TreeGrafter"/>
</dbReference>
<reference evidence="2" key="2">
    <citation type="submission" date="2021-04" db="EMBL/GenBank/DDBJ databases">
        <title>Genome-wide patterns of bracovirus chromosomal integration into multiple host tissues during parasitism.</title>
        <authorList>
            <person name="Chebbi M.A.C."/>
        </authorList>
    </citation>
    <scope>NUCLEOTIDE SEQUENCE</scope>
    <source>
        <tissue evidence="2">Whole body</tissue>
    </source>
</reference>
<dbReference type="Pfam" id="PF16414">
    <property type="entry name" value="NPC1_N"/>
    <property type="match status" value="1"/>
</dbReference>
<dbReference type="AlphaFoldDB" id="A0A8J5R0V4"/>
<proteinExistence type="predicted"/>
<dbReference type="InterPro" id="IPR032190">
    <property type="entry name" value="NPC1_N"/>
</dbReference>
<dbReference type="GO" id="GO:0015485">
    <property type="term" value="F:cholesterol binding"/>
    <property type="evidence" value="ECO:0007669"/>
    <property type="project" value="TreeGrafter"/>
</dbReference>
<sequence>MSLVTNAEEGHCIWYGQCHADQIGRSQNCYYTGEAKPLNGSGLEILARNCPHMMSNDVRTCCDVNQLETFDTNIKLAANFLARCPSCLDNLVKHLCEFTCSPKQSLFMNATQIEVNEETNNSE</sequence>